<evidence type="ECO:0000256" key="1">
    <source>
        <dbReference type="SAM" id="MobiDB-lite"/>
    </source>
</evidence>
<sequence length="966" mass="106858">MFPRLVLSLTCLSLTYAAEIVVNDNSVLQTAVGSALVGDAILLTVQDYNLNAQLRLDQSLNISGPGFATPAKIVLGDQALIPFVSTVPFRFAVDNIAFEDPTGHVCTTTETMAQQLSKFNLTSGLKNEVLSDNRMSLHLDMGPWVNRRQVQDITVGECSYKASVEGVTVFESVMMALDGSNCHGFLAIVLDMNQFSSCNITTNVANGKELHVFDVEVKTEDTLKQINQDLALRDALLQKSRGVAEFAVSEDDLLGFKNLLAFRWSRTTPIRSLLRLQGYWRSVGLYDSDSSEAQAFGTSYPSVGIKASAQSTYTDGLTVRANLRTMMIGPNSLAMELGSLYKVEADGTEIEVGEWIVENPCPDQSIGSRCDQTVTTVLRGCDISGNYVLKGLVIDCDKNLDESCVKGDSTGDFDIVLTLQGKDMCVLKTEADRRPYTIGSVEGETSGVNSYRLNQVVRRTLPIKSTAFHEITSAVISNMTRSGINTRTCIPDYFANPGLLNQGFNNLDESVEYNFVASSQFACATLGLDKSEMQVTFNLLVEYQDRRVGGTARRRRRQTTVSEESIISDSITVTYEDNEIDPTYLSAANNYDTTGAVNKVVASLDESGNFTVSEQITIYKGNYDLYIIIGCIIGGIICCLICICLTLICGYVWKTKKEDEKNLILNNGRGPTFDRRGSVDTLQNYMGGNRSNADMFSSRMGSMYSTSGIDNAFANRGGSMYSVAPSMGGIDDNRMSMYSRNQMYDGQSQSYVDPRASEFDSNQSYMTEADRSSGYTSGIPEGERQYFDDGNGPYYVDANGQEVYEDPGAEYYDPNAEEVYYDQGQEMMYDDQGQPIYDDQGQPMYNDEYQQEPYIQGGIPQDEYAQSNTGFSQGQYDQDQIARESYDMDAYAQTGQYVDHDNGYDNGYGQESYEMTSQQQSQPQHYQAGQVYEHGNGHDEGDFPEFASERDGGSPLNESNVDHFEL</sequence>
<dbReference type="GeneID" id="25902761"/>
<feature type="region of interest" description="Disordered" evidence="1">
    <location>
        <begin position="897"/>
        <end position="966"/>
    </location>
</feature>
<keyword evidence="3" id="KW-0732">Signal</keyword>
<evidence type="ECO:0000313" key="4">
    <source>
        <dbReference type="EMBL" id="KNC85568.1"/>
    </source>
</evidence>
<dbReference type="AlphaFoldDB" id="A0A0L0GBG0"/>
<name>A0A0L0GBG0_9EUKA</name>
<evidence type="ECO:0000256" key="3">
    <source>
        <dbReference type="SAM" id="SignalP"/>
    </source>
</evidence>
<reference evidence="4 5" key="1">
    <citation type="submission" date="2011-02" db="EMBL/GenBank/DDBJ databases">
        <title>The Genome Sequence of Sphaeroforma arctica JP610.</title>
        <authorList>
            <consortium name="The Broad Institute Genome Sequencing Platform"/>
            <person name="Russ C."/>
            <person name="Cuomo C."/>
            <person name="Young S.K."/>
            <person name="Zeng Q."/>
            <person name="Gargeya S."/>
            <person name="Alvarado L."/>
            <person name="Berlin A."/>
            <person name="Chapman S.B."/>
            <person name="Chen Z."/>
            <person name="Freedman E."/>
            <person name="Gellesch M."/>
            <person name="Goldberg J."/>
            <person name="Griggs A."/>
            <person name="Gujja S."/>
            <person name="Heilman E."/>
            <person name="Heiman D."/>
            <person name="Howarth C."/>
            <person name="Mehta T."/>
            <person name="Neiman D."/>
            <person name="Pearson M."/>
            <person name="Roberts A."/>
            <person name="Saif S."/>
            <person name="Shea T."/>
            <person name="Shenoy N."/>
            <person name="Sisk P."/>
            <person name="Stolte C."/>
            <person name="Sykes S."/>
            <person name="White J."/>
            <person name="Yandava C."/>
            <person name="Burger G."/>
            <person name="Gray M.W."/>
            <person name="Holland P.W.H."/>
            <person name="King N."/>
            <person name="Lang F.B.F."/>
            <person name="Roger A.J."/>
            <person name="Ruiz-Trillo I."/>
            <person name="Haas B."/>
            <person name="Nusbaum C."/>
            <person name="Birren B."/>
        </authorList>
    </citation>
    <scope>NUCLEOTIDE SEQUENCE [LARGE SCALE GENOMIC DNA]</scope>
    <source>
        <strain evidence="4 5">JP610</strain>
    </source>
</reference>
<gene>
    <name evidence="4" type="ORF">SARC_02257</name>
</gene>
<evidence type="ECO:0000313" key="5">
    <source>
        <dbReference type="Proteomes" id="UP000054560"/>
    </source>
</evidence>
<feature type="compositionally biased region" description="Basic and acidic residues" evidence="1">
    <location>
        <begin position="935"/>
        <end position="952"/>
    </location>
</feature>
<keyword evidence="2" id="KW-1133">Transmembrane helix</keyword>
<feature type="transmembrane region" description="Helical" evidence="2">
    <location>
        <begin position="625"/>
        <end position="653"/>
    </location>
</feature>
<keyword evidence="2" id="KW-0812">Transmembrane</keyword>
<feature type="compositionally biased region" description="Low complexity" evidence="1">
    <location>
        <begin position="918"/>
        <end position="930"/>
    </location>
</feature>
<evidence type="ECO:0000256" key="2">
    <source>
        <dbReference type="SAM" id="Phobius"/>
    </source>
</evidence>
<keyword evidence="5" id="KW-1185">Reference proteome</keyword>
<protein>
    <submittedName>
        <fullName evidence="4">Uncharacterized protein</fullName>
    </submittedName>
</protein>
<dbReference type="EMBL" id="KQ241695">
    <property type="protein sequence ID" value="KNC85568.1"/>
    <property type="molecule type" value="Genomic_DNA"/>
</dbReference>
<organism evidence="4 5">
    <name type="scientific">Sphaeroforma arctica JP610</name>
    <dbReference type="NCBI Taxonomy" id="667725"/>
    <lineage>
        <taxon>Eukaryota</taxon>
        <taxon>Ichthyosporea</taxon>
        <taxon>Ichthyophonida</taxon>
        <taxon>Sphaeroforma</taxon>
    </lineage>
</organism>
<dbReference type="Proteomes" id="UP000054560">
    <property type="component" value="Unassembled WGS sequence"/>
</dbReference>
<proteinExistence type="predicted"/>
<feature type="chain" id="PRO_5005539348" evidence="3">
    <location>
        <begin position="18"/>
        <end position="966"/>
    </location>
</feature>
<accession>A0A0L0GBG0</accession>
<feature type="signal peptide" evidence="3">
    <location>
        <begin position="1"/>
        <end position="17"/>
    </location>
</feature>
<dbReference type="RefSeq" id="XP_014159470.1">
    <property type="nucleotide sequence ID" value="XM_014303995.1"/>
</dbReference>
<keyword evidence="2" id="KW-0472">Membrane</keyword>